<proteinExistence type="predicted"/>
<evidence type="ECO:0000256" key="3">
    <source>
        <dbReference type="SAM" id="Phobius"/>
    </source>
</evidence>
<evidence type="ECO:0000256" key="2">
    <source>
        <dbReference type="SAM" id="Coils"/>
    </source>
</evidence>
<name>A0A1G7FF72_9RHOB</name>
<dbReference type="GO" id="GO:0017004">
    <property type="term" value="P:cytochrome complex assembly"/>
    <property type="evidence" value="ECO:0007669"/>
    <property type="project" value="UniProtKB-KW"/>
</dbReference>
<feature type="transmembrane region" description="Helical" evidence="3">
    <location>
        <begin position="6"/>
        <end position="22"/>
    </location>
</feature>
<evidence type="ECO:0000313" key="4">
    <source>
        <dbReference type="EMBL" id="SDE74566.1"/>
    </source>
</evidence>
<feature type="coiled-coil region" evidence="2">
    <location>
        <begin position="33"/>
        <end position="81"/>
    </location>
</feature>
<dbReference type="OrthoDB" id="9815847at2"/>
<keyword evidence="3" id="KW-0472">Membrane</keyword>
<dbReference type="InterPro" id="IPR017560">
    <property type="entry name" value="Cyt_c_biogenesis_CcmI"/>
</dbReference>
<sequence length="409" mass="44631">MTFWIIAFAIALLSIAPIALVLRRGRGMGAQSTSTAEIEMKVYRDQLKEVERDLARGVLSKEDAKRARTEVSRRMLEADKEHQGGKAGAPKGTLWGAIVLAVALLGGGVWLYNDLGAPNYEDLPLTHRIALADEIRATRMSQDEAEAKVPATPMAQQADQQLVDLVIKLRAALQSRPDELDGHILLARNEANIGNFRNAYRAQNEVIRIKGEDATAEDYAQMANMMILAAGGFVSPEAETALSSALKRDPNNGIAVFFSGLMFAQNDRPDMTFRLWQPLLTRSEPTDPWQPLIREQIEAVAQAAGIRYTLPPANDGLKGPSAEDMENAADMTPDERQEMIRGMVEGLSARLANEGGTPEEWARLISSLAMLGDTERAKAIWGEAQVIFGADPDKLAVVRGGAERAGFVE</sequence>
<dbReference type="InterPro" id="IPR011990">
    <property type="entry name" value="TPR-like_helical_dom_sf"/>
</dbReference>
<reference evidence="4 5" key="1">
    <citation type="submission" date="2016-10" db="EMBL/GenBank/DDBJ databases">
        <authorList>
            <person name="de Groot N.N."/>
        </authorList>
    </citation>
    <scope>NUCLEOTIDE SEQUENCE [LARGE SCALE GENOMIC DNA]</scope>
    <source>
        <strain evidence="4 5">DSM 27375</strain>
    </source>
</reference>
<dbReference type="Gene3D" id="1.25.40.10">
    <property type="entry name" value="Tetratricopeptide repeat domain"/>
    <property type="match status" value="1"/>
</dbReference>
<dbReference type="Proteomes" id="UP000182284">
    <property type="component" value="Unassembled WGS sequence"/>
</dbReference>
<evidence type="ECO:0000256" key="1">
    <source>
        <dbReference type="ARBA" id="ARBA00022748"/>
    </source>
</evidence>
<dbReference type="RefSeq" id="WP_074639960.1">
    <property type="nucleotide sequence ID" value="NZ_FNBL01000001.1"/>
</dbReference>
<keyword evidence="3" id="KW-0812">Transmembrane</keyword>
<keyword evidence="2" id="KW-0175">Coiled coil</keyword>
<dbReference type="EMBL" id="FNBL01000001">
    <property type="protein sequence ID" value="SDE74566.1"/>
    <property type="molecule type" value="Genomic_DNA"/>
</dbReference>
<gene>
    <name evidence="4" type="ORF">SAMN04488117_10160</name>
</gene>
<dbReference type="NCBIfam" id="TIGR03142">
    <property type="entry name" value="cytochro_ccmI"/>
    <property type="match status" value="1"/>
</dbReference>
<protein>
    <submittedName>
        <fullName evidence="4">Cytochrome c-type biogenesis protein CcmH</fullName>
    </submittedName>
</protein>
<keyword evidence="1" id="KW-0201">Cytochrome c-type biogenesis</keyword>
<organism evidence="4 5">
    <name type="scientific">Celeribacter baekdonensis</name>
    <dbReference type="NCBI Taxonomy" id="875171"/>
    <lineage>
        <taxon>Bacteria</taxon>
        <taxon>Pseudomonadati</taxon>
        <taxon>Pseudomonadota</taxon>
        <taxon>Alphaproteobacteria</taxon>
        <taxon>Rhodobacterales</taxon>
        <taxon>Roseobacteraceae</taxon>
        <taxon>Celeribacter</taxon>
    </lineage>
</organism>
<accession>A0A1G7FF72</accession>
<evidence type="ECO:0000313" key="5">
    <source>
        <dbReference type="Proteomes" id="UP000182284"/>
    </source>
</evidence>
<keyword evidence="3" id="KW-1133">Transmembrane helix</keyword>
<dbReference type="AlphaFoldDB" id="A0A1G7FF72"/>
<feature type="transmembrane region" description="Helical" evidence="3">
    <location>
        <begin position="92"/>
        <end position="112"/>
    </location>
</feature>
<dbReference type="SUPFAM" id="SSF48452">
    <property type="entry name" value="TPR-like"/>
    <property type="match status" value="1"/>
</dbReference>